<keyword evidence="2" id="KW-1185">Reference proteome</keyword>
<proteinExistence type="predicted"/>
<reference evidence="1" key="1">
    <citation type="submission" date="2020-05" db="EMBL/GenBank/DDBJ databases">
        <title>Large-scale comparative analyses of tick genomes elucidate their genetic diversity and vector capacities.</title>
        <authorList>
            <person name="Jia N."/>
            <person name="Wang J."/>
            <person name="Shi W."/>
            <person name="Du L."/>
            <person name="Sun Y."/>
            <person name="Zhan W."/>
            <person name="Jiang J."/>
            <person name="Wang Q."/>
            <person name="Zhang B."/>
            <person name="Ji P."/>
            <person name="Sakyi L.B."/>
            <person name="Cui X."/>
            <person name="Yuan T."/>
            <person name="Jiang B."/>
            <person name="Yang W."/>
            <person name="Lam T.T.-Y."/>
            <person name="Chang Q."/>
            <person name="Ding S."/>
            <person name="Wang X."/>
            <person name="Zhu J."/>
            <person name="Ruan X."/>
            <person name="Zhao L."/>
            <person name="Wei J."/>
            <person name="Que T."/>
            <person name="Du C."/>
            <person name="Cheng J."/>
            <person name="Dai P."/>
            <person name="Han X."/>
            <person name="Huang E."/>
            <person name="Gao Y."/>
            <person name="Liu J."/>
            <person name="Shao H."/>
            <person name="Ye R."/>
            <person name="Li L."/>
            <person name="Wei W."/>
            <person name="Wang X."/>
            <person name="Wang C."/>
            <person name="Yang T."/>
            <person name="Huo Q."/>
            <person name="Li W."/>
            <person name="Guo W."/>
            <person name="Chen H."/>
            <person name="Zhou L."/>
            <person name="Ni X."/>
            <person name="Tian J."/>
            <person name="Zhou Y."/>
            <person name="Sheng Y."/>
            <person name="Liu T."/>
            <person name="Pan Y."/>
            <person name="Xia L."/>
            <person name="Li J."/>
            <person name="Zhao F."/>
            <person name="Cao W."/>
        </authorList>
    </citation>
    <scope>NUCLEOTIDE SEQUENCE</scope>
    <source>
        <strain evidence="1">Dsil-2018</strain>
    </source>
</reference>
<accession>A0ACB8CVF9</accession>
<organism evidence="1 2">
    <name type="scientific">Dermacentor silvarum</name>
    <name type="common">Tick</name>
    <dbReference type="NCBI Taxonomy" id="543639"/>
    <lineage>
        <taxon>Eukaryota</taxon>
        <taxon>Metazoa</taxon>
        <taxon>Ecdysozoa</taxon>
        <taxon>Arthropoda</taxon>
        <taxon>Chelicerata</taxon>
        <taxon>Arachnida</taxon>
        <taxon>Acari</taxon>
        <taxon>Parasitiformes</taxon>
        <taxon>Ixodida</taxon>
        <taxon>Ixodoidea</taxon>
        <taxon>Ixodidae</taxon>
        <taxon>Rhipicephalinae</taxon>
        <taxon>Dermacentor</taxon>
    </lineage>
</organism>
<sequence length="159" mass="17493">MTSNKILEVAKKKRHLEHFFASLDEAMSAAQPLHKDLKLTASVCVLSSLVNERMEAFISPYFEAIKINKDGLVPALATQIALYWAFDIVFAPKAQKTFDSICRMVGINSGVWPTPLDEGGQRSKNTQSAMNAGTCSDRLNCINHGVNCTKFIDALISSK</sequence>
<gene>
    <name evidence="1" type="ORF">HPB49_004972</name>
</gene>
<dbReference type="EMBL" id="CM023473">
    <property type="protein sequence ID" value="KAH7953113.1"/>
    <property type="molecule type" value="Genomic_DNA"/>
</dbReference>
<comment type="caution">
    <text evidence="1">The sequence shown here is derived from an EMBL/GenBank/DDBJ whole genome shotgun (WGS) entry which is preliminary data.</text>
</comment>
<evidence type="ECO:0000313" key="1">
    <source>
        <dbReference type="EMBL" id="KAH7953113.1"/>
    </source>
</evidence>
<name>A0ACB8CVF9_DERSI</name>
<evidence type="ECO:0000313" key="2">
    <source>
        <dbReference type="Proteomes" id="UP000821865"/>
    </source>
</evidence>
<protein>
    <submittedName>
        <fullName evidence="1">Uncharacterized protein</fullName>
    </submittedName>
</protein>
<dbReference type="Proteomes" id="UP000821865">
    <property type="component" value="Chromosome 4"/>
</dbReference>